<accession>A0ABW5YXF5</accession>
<evidence type="ECO:0000313" key="1">
    <source>
        <dbReference type="EMBL" id="MFD2905079.1"/>
    </source>
</evidence>
<comment type="caution">
    <text evidence="1">The sequence shown here is derived from an EMBL/GenBank/DDBJ whole genome shotgun (WGS) entry which is preliminary data.</text>
</comment>
<name>A0ABW5YXF5_9SPHI</name>
<organism evidence="1 2">
    <name type="scientific">Sphingobacterium anhuiense</name>
    <dbReference type="NCBI Taxonomy" id="493780"/>
    <lineage>
        <taxon>Bacteria</taxon>
        <taxon>Pseudomonadati</taxon>
        <taxon>Bacteroidota</taxon>
        <taxon>Sphingobacteriia</taxon>
        <taxon>Sphingobacteriales</taxon>
        <taxon>Sphingobacteriaceae</taxon>
        <taxon>Sphingobacterium</taxon>
    </lineage>
</organism>
<proteinExistence type="predicted"/>
<protein>
    <recommendedName>
        <fullName evidence="3">Natural product</fullName>
    </recommendedName>
</protein>
<dbReference type="EMBL" id="JBHUPE010000005">
    <property type="protein sequence ID" value="MFD2905079.1"/>
    <property type="molecule type" value="Genomic_DNA"/>
</dbReference>
<gene>
    <name evidence="1" type="ORF">ACFS6I_14145</name>
</gene>
<evidence type="ECO:0008006" key="3">
    <source>
        <dbReference type="Google" id="ProtNLM"/>
    </source>
</evidence>
<keyword evidence="2" id="KW-1185">Reference proteome</keyword>
<sequence length="86" mass="9103">MKKLKIGVKGVIDTLSREELKQILGGVSGSGSSSGGSGGCIRCTTDSGMSSCYFTTGSPEALCERVYPNQHGTWEAWYDCNGCIMN</sequence>
<evidence type="ECO:0000313" key="2">
    <source>
        <dbReference type="Proteomes" id="UP001597509"/>
    </source>
</evidence>
<reference evidence="2" key="1">
    <citation type="journal article" date="2019" name="Int. J. Syst. Evol. Microbiol.">
        <title>The Global Catalogue of Microorganisms (GCM) 10K type strain sequencing project: providing services to taxonomists for standard genome sequencing and annotation.</title>
        <authorList>
            <consortium name="The Broad Institute Genomics Platform"/>
            <consortium name="The Broad Institute Genome Sequencing Center for Infectious Disease"/>
            <person name="Wu L."/>
            <person name="Ma J."/>
        </authorList>
    </citation>
    <scope>NUCLEOTIDE SEQUENCE [LARGE SCALE GENOMIC DNA]</scope>
    <source>
        <strain evidence="2">KCTC 22209</strain>
    </source>
</reference>
<dbReference type="RefSeq" id="WP_380921569.1">
    <property type="nucleotide sequence ID" value="NZ_JBHUPE010000005.1"/>
</dbReference>
<dbReference type="Proteomes" id="UP001597509">
    <property type="component" value="Unassembled WGS sequence"/>
</dbReference>